<evidence type="ECO:0000256" key="2">
    <source>
        <dbReference type="SAM" id="Phobius"/>
    </source>
</evidence>
<reference evidence="3 4" key="1">
    <citation type="journal article" date="2024" name="Plant J.">
        <title>Genome sequences and population genomics reveal climatic adaptation and genomic divergence between two closely related sweetgum species.</title>
        <authorList>
            <person name="Xu W.Q."/>
            <person name="Ren C.Q."/>
            <person name="Zhang X.Y."/>
            <person name="Comes H.P."/>
            <person name="Liu X.H."/>
            <person name="Li Y.G."/>
            <person name="Kettle C.J."/>
            <person name="Jalonen R."/>
            <person name="Gaisberger H."/>
            <person name="Ma Y.Z."/>
            <person name="Qiu Y.X."/>
        </authorList>
    </citation>
    <scope>NUCLEOTIDE SEQUENCE [LARGE SCALE GENOMIC DNA]</scope>
    <source>
        <strain evidence="3">Hangzhou</strain>
    </source>
</reference>
<dbReference type="Proteomes" id="UP001415857">
    <property type="component" value="Unassembled WGS sequence"/>
</dbReference>
<evidence type="ECO:0000313" key="4">
    <source>
        <dbReference type="Proteomes" id="UP001415857"/>
    </source>
</evidence>
<organism evidence="3 4">
    <name type="scientific">Liquidambar formosana</name>
    <name type="common">Formosan gum</name>
    <dbReference type="NCBI Taxonomy" id="63359"/>
    <lineage>
        <taxon>Eukaryota</taxon>
        <taxon>Viridiplantae</taxon>
        <taxon>Streptophyta</taxon>
        <taxon>Embryophyta</taxon>
        <taxon>Tracheophyta</taxon>
        <taxon>Spermatophyta</taxon>
        <taxon>Magnoliopsida</taxon>
        <taxon>eudicotyledons</taxon>
        <taxon>Gunneridae</taxon>
        <taxon>Pentapetalae</taxon>
        <taxon>Saxifragales</taxon>
        <taxon>Altingiaceae</taxon>
        <taxon>Liquidambar</taxon>
    </lineage>
</organism>
<dbReference type="InterPro" id="IPR036249">
    <property type="entry name" value="Thioredoxin-like_sf"/>
</dbReference>
<dbReference type="FunFam" id="3.40.30.10:FF:000213">
    <property type="entry name" value="APD1p protein"/>
    <property type="match status" value="1"/>
</dbReference>
<evidence type="ECO:0008006" key="5">
    <source>
        <dbReference type="Google" id="ProtNLM"/>
    </source>
</evidence>
<dbReference type="SUPFAM" id="SSF52833">
    <property type="entry name" value="Thioredoxin-like"/>
    <property type="match status" value="1"/>
</dbReference>
<dbReference type="CDD" id="cd03062">
    <property type="entry name" value="TRX_Fd_Sucrase"/>
    <property type="match status" value="1"/>
</dbReference>
<dbReference type="AlphaFoldDB" id="A0AAP0NGG4"/>
<evidence type="ECO:0000313" key="3">
    <source>
        <dbReference type="EMBL" id="KAK9272493.1"/>
    </source>
</evidence>
<dbReference type="Gene3D" id="3.40.30.10">
    <property type="entry name" value="Glutaredoxin"/>
    <property type="match status" value="2"/>
</dbReference>
<name>A0AAP0NGG4_LIQFO</name>
<sequence>MAGATEDFSSINGDAADEDVKFGFKRPEMYKVSLGGTMDPYDRHVFLCYKNPESWASRVEDSETDLLPKLLSSALKARKNDITVKTKLTICEGGDGTEFSDGDVLIFPEMIRCRGLKDADVDSFVEDVLVSGQPWASGVQEVLTGSHVFVCAHGSRDRRCGVCGPVLIEKLKEEIEARELKDQVIVSPCSHVGGHKYAGNLIIFSPDAGGKSYWYGYVTPDDVPEMLDQHIGKGEIIERLWRGQMGGPVVEVENGDEQKLPNGKDVKKAKKKHKESSDQSKKEENVASCCQGANGFSCCRDGSLEEKSGSEVHGKKGMGKLSSLIGTWEQGDVLAAVAVVGAVATVAVAYSLYRRSG</sequence>
<feature type="compositionally biased region" description="Basic and acidic residues" evidence="1">
    <location>
        <begin position="256"/>
        <end position="266"/>
    </location>
</feature>
<dbReference type="PANTHER" id="PTHR31902">
    <property type="entry name" value="ACTIN PATCHES DISTAL PROTEIN 1"/>
    <property type="match status" value="1"/>
</dbReference>
<dbReference type="EMBL" id="JBBPBK010000013">
    <property type="protein sequence ID" value="KAK9272493.1"/>
    <property type="molecule type" value="Genomic_DNA"/>
</dbReference>
<dbReference type="PANTHER" id="PTHR31902:SF10">
    <property type="entry name" value="SUCRASE_FERREDOXIN-LIKE FAMILY PROTEIN"/>
    <property type="match status" value="1"/>
</dbReference>
<accession>A0AAP0NGG4</accession>
<evidence type="ECO:0000256" key="1">
    <source>
        <dbReference type="SAM" id="MobiDB-lite"/>
    </source>
</evidence>
<comment type="caution">
    <text evidence="3">The sequence shown here is derived from an EMBL/GenBank/DDBJ whole genome shotgun (WGS) entry which is preliminary data.</text>
</comment>
<feature type="region of interest" description="Disordered" evidence="1">
    <location>
        <begin position="251"/>
        <end position="284"/>
    </location>
</feature>
<protein>
    <recommendedName>
        <fullName evidence="5">Altered inheritance of mitochondria protein 32</fullName>
    </recommendedName>
</protein>
<dbReference type="InterPro" id="IPR009737">
    <property type="entry name" value="Aim32/Apd1-like"/>
</dbReference>
<gene>
    <name evidence="3" type="ORF">L1049_002866</name>
</gene>
<dbReference type="Pfam" id="PF06999">
    <property type="entry name" value="Suc_Fer-like"/>
    <property type="match status" value="1"/>
</dbReference>
<proteinExistence type="predicted"/>
<feature type="compositionally biased region" description="Basic and acidic residues" evidence="1">
    <location>
        <begin position="275"/>
        <end position="284"/>
    </location>
</feature>
<keyword evidence="2" id="KW-0812">Transmembrane</keyword>
<keyword evidence="2" id="KW-0472">Membrane</keyword>
<keyword evidence="2" id="KW-1133">Transmembrane helix</keyword>
<feature type="transmembrane region" description="Helical" evidence="2">
    <location>
        <begin position="333"/>
        <end position="353"/>
    </location>
</feature>
<keyword evidence="4" id="KW-1185">Reference proteome</keyword>